<comment type="similarity">
    <text evidence="1">Belongs to the peptidase C1 family.</text>
</comment>
<dbReference type="FunCoup" id="A0A7R8YXQ0">
    <property type="interactions" value="74"/>
</dbReference>
<dbReference type="InterPro" id="IPR025661">
    <property type="entry name" value="Pept_asp_AS"/>
</dbReference>
<dbReference type="InterPro" id="IPR039417">
    <property type="entry name" value="Peptidase_C1A_papain-like"/>
</dbReference>
<feature type="signal peptide" evidence="3">
    <location>
        <begin position="1"/>
        <end position="30"/>
    </location>
</feature>
<organism evidence="6 7">
    <name type="scientific">Hermetia illucens</name>
    <name type="common">Black soldier fly</name>
    <dbReference type="NCBI Taxonomy" id="343691"/>
    <lineage>
        <taxon>Eukaryota</taxon>
        <taxon>Metazoa</taxon>
        <taxon>Ecdysozoa</taxon>
        <taxon>Arthropoda</taxon>
        <taxon>Hexapoda</taxon>
        <taxon>Insecta</taxon>
        <taxon>Pterygota</taxon>
        <taxon>Neoptera</taxon>
        <taxon>Endopterygota</taxon>
        <taxon>Diptera</taxon>
        <taxon>Brachycera</taxon>
        <taxon>Stratiomyomorpha</taxon>
        <taxon>Stratiomyidae</taxon>
        <taxon>Hermetiinae</taxon>
        <taxon>Hermetia</taxon>
    </lineage>
</organism>
<feature type="chain" id="PRO_5031378611" evidence="3">
    <location>
        <begin position="31"/>
        <end position="390"/>
    </location>
</feature>
<proteinExistence type="inferred from homology"/>
<dbReference type="Proteomes" id="UP000594454">
    <property type="component" value="Chromosome 4"/>
</dbReference>
<evidence type="ECO:0000259" key="5">
    <source>
        <dbReference type="SMART" id="SM00848"/>
    </source>
</evidence>
<evidence type="ECO:0000256" key="3">
    <source>
        <dbReference type="SAM" id="SignalP"/>
    </source>
</evidence>
<dbReference type="Gene3D" id="3.90.70.10">
    <property type="entry name" value="Cysteine proteinases"/>
    <property type="match status" value="1"/>
</dbReference>
<dbReference type="InterPro" id="IPR025660">
    <property type="entry name" value="Pept_his_AS"/>
</dbReference>
<dbReference type="OrthoDB" id="10253408at2759"/>
<dbReference type="SUPFAM" id="SSF54001">
    <property type="entry name" value="Cysteine proteinases"/>
    <property type="match status" value="1"/>
</dbReference>
<evidence type="ECO:0000313" key="6">
    <source>
        <dbReference type="EMBL" id="CAD7088715.1"/>
    </source>
</evidence>
<gene>
    <name evidence="6" type="ORF">HERILL_LOCUS11316</name>
</gene>
<evidence type="ECO:0000259" key="4">
    <source>
        <dbReference type="SMART" id="SM00645"/>
    </source>
</evidence>
<dbReference type="InterPro" id="IPR038765">
    <property type="entry name" value="Papain-like_cys_pep_sf"/>
</dbReference>
<dbReference type="InParanoid" id="A0A7R8YXQ0"/>
<dbReference type="PROSITE" id="PS00639">
    <property type="entry name" value="THIOL_PROTEASE_HIS"/>
    <property type="match status" value="1"/>
</dbReference>
<evidence type="ECO:0000256" key="2">
    <source>
        <dbReference type="ARBA" id="ARBA00023157"/>
    </source>
</evidence>
<evidence type="ECO:0000313" key="7">
    <source>
        <dbReference type="Proteomes" id="UP000594454"/>
    </source>
</evidence>
<dbReference type="SMART" id="SM00848">
    <property type="entry name" value="Inhibitor_I29"/>
    <property type="match status" value="1"/>
</dbReference>
<dbReference type="SMART" id="SM00645">
    <property type="entry name" value="Pept_C1"/>
    <property type="match status" value="1"/>
</dbReference>
<dbReference type="Pfam" id="PF08246">
    <property type="entry name" value="Inhibitor_I29"/>
    <property type="match status" value="1"/>
</dbReference>
<dbReference type="InterPro" id="IPR013201">
    <property type="entry name" value="Prot_inhib_I29"/>
</dbReference>
<sequence length="390" mass="43624">MSFGRGRCHKISGAMKILIILSFAFATAASQGFFGGREGLTDDVVGRVAGRFSQSLDRLPVSGRLPNFANLPHPGRFSNFFDFLTKTGKRYVSYAEFKLRESIFNARQALADKHNELFMSGISAYEMGLNFFSDLKTEEFLAGLTGRRKNAYRDYNRLRIDYRKPEACQKVAIPDSFDWREQGGVTPVKFQGLECGACWAFAVTGSIEGHVFRKTGQLINLSEQNLIDCSTNYGNTGCDGGYHDYGYEYIIDNHGISKAEPYPYIEKQEQCHYRPAQRATTIKGYVTIPPGNETLIKEVVATLGPVAASVNAGPDSFQLYKGGIYDDEECNKDEVNHEILIVGYGSEKGKDYWIIKNSWTDKWGEKGYMRLPRNANSFCGIASEASYPIV</sequence>
<name>A0A7R8YXQ0_HERIL</name>
<evidence type="ECO:0000256" key="1">
    <source>
        <dbReference type="ARBA" id="ARBA00008455"/>
    </source>
</evidence>
<dbReference type="GO" id="GO:0008234">
    <property type="term" value="F:cysteine-type peptidase activity"/>
    <property type="evidence" value="ECO:0007669"/>
    <property type="project" value="InterPro"/>
</dbReference>
<dbReference type="PANTHER" id="PTHR12411">
    <property type="entry name" value="CYSTEINE PROTEASE FAMILY C1-RELATED"/>
    <property type="match status" value="1"/>
</dbReference>
<reference evidence="6 7" key="1">
    <citation type="submission" date="2020-11" db="EMBL/GenBank/DDBJ databases">
        <authorList>
            <person name="Wallbank WR R."/>
            <person name="Pardo Diaz C."/>
            <person name="Kozak K."/>
            <person name="Martin S."/>
            <person name="Jiggins C."/>
            <person name="Moest M."/>
            <person name="Warren A I."/>
            <person name="Generalovic N T."/>
            <person name="Byers J.R.P. K."/>
            <person name="Montejo-Kovacevich G."/>
            <person name="Yen C E."/>
        </authorList>
    </citation>
    <scope>NUCLEOTIDE SEQUENCE [LARGE SCALE GENOMIC DNA]</scope>
</reference>
<feature type="domain" description="Cathepsin propeptide inhibitor" evidence="5">
    <location>
        <begin position="80"/>
        <end position="140"/>
    </location>
</feature>
<keyword evidence="3" id="KW-0732">Signal</keyword>
<keyword evidence="7" id="KW-1185">Reference proteome</keyword>
<keyword evidence="2" id="KW-1015">Disulfide bond</keyword>
<dbReference type="CDD" id="cd02248">
    <property type="entry name" value="Peptidase_C1A"/>
    <property type="match status" value="1"/>
</dbReference>
<dbReference type="PROSITE" id="PS00640">
    <property type="entry name" value="THIOL_PROTEASE_ASN"/>
    <property type="match status" value="1"/>
</dbReference>
<protein>
    <submittedName>
        <fullName evidence="6">Uncharacterized protein</fullName>
    </submittedName>
</protein>
<dbReference type="InterPro" id="IPR013128">
    <property type="entry name" value="Peptidase_C1A"/>
</dbReference>
<dbReference type="EMBL" id="LR899012">
    <property type="protein sequence ID" value="CAD7088715.1"/>
    <property type="molecule type" value="Genomic_DNA"/>
</dbReference>
<dbReference type="FunFam" id="3.90.70.10:FF:000109">
    <property type="entry name" value="Cysteine protease"/>
    <property type="match status" value="1"/>
</dbReference>
<accession>A0A7R8YXQ0</accession>
<dbReference type="InterPro" id="IPR000668">
    <property type="entry name" value="Peptidase_C1A_C"/>
</dbReference>
<dbReference type="GO" id="GO:0006508">
    <property type="term" value="P:proteolysis"/>
    <property type="evidence" value="ECO:0007669"/>
    <property type="project" value="InterPro"/>
</dbReference>
<dbReference type="AlphaFoldDB" id="A0A7R8YXQ0"/>
<feature type="domain" description="Peptidase C1A papain C-terminal" evidence="4">
    <location>
        <begin position="173"/>
        <end position="389"/>
    </location>
</feature>
<dbReference type="PRINTS" id="PR00705">
    <property type="entry name" value="PAPAIN"/>
</dbReference>
<dbReference type="Pfam" id="PF00112">
    <property type="entry name" value="Peptidase_C1"/>
    <property type="match status" value="1"/>
</dbReference>